<dbReference type="Proteomes" id="UP000192927">
    <property type="component" value="Unassembled WGS sequence"/>
</dbReference>
<organism evidence="3 4">
    <name type="scientific">Lasallia pustulata</name>
    <dbReference type="NCBI Taxonomy" id="136370"/>
    <lineage>
        <taxon>Eukaryota</taxon>
        <taxon>Fungi</taxon>
        <taxon>Dikarya</taxon>
        <taxon>Ascomycota</taxon>
        <taxon>Pezizomycotina</taxon>
        <taxon>Lecanoromycetes</taxon>
        <taxon>OSLEUM clade</taxon>
        <taxon>Umbilicariomycetidae</taxon>
        <taxon>Umbilicariales</taxon>
        <taxon>Umbilicariaceae</taxon>
        <taxon>Lasallia</taxon>
    </lineage>
</organism>
<protein>
    <submittedName>
        <fullName evidence="3">Citrate synthase</fullName>
    </submittedName>
</protein>
<proteinExistence type="inferred from homology"/>
<keyword evidence="4" id="KW-1185">Reference proteome</keyword>
<accession>A0A1W5CZD9</accession>
<dbReference type="InterPro" id="IPR002020">
    <property type="entry name" value="Citrate_synthase"/>
</dbReference>
<evidence type="ECO:0000313" key="3">
    <source>
        <dbReference type="EMBL" id="SLM36130.1"/>
    </source>
</evidence>
<dbReference type="SUPFAM" id="SSF48256">
    <property type="entry name" value="Citrate synthase"/>
    <property type="match status" value="1"/>
</dbReference>
<dbReference type="AlphaFoldDB" id="A0A1W5CZD9"/>
<dbReference type="PANTHER" id="PTHR11739:SF4">
    <property type="entry name" value="CITRATE SYNTHASE, PEROXISOMAL"/>
    <property type="match status" value="1"/>
</dbReference>
<name>A0A1W5CZD9_9LECA</name>
<sequence>MSEGKLTVTDSRTSREYEIPIHRNVIDAAKFKAIRAPAEGTDLADQVKNGIRLYDPGLRNTATAESKLTFSDSSGMLQHRGIPIEELFHNDYEDIFHLVIWGRLPTPEEKERLRSDFAAALQNVPPSVPNVIQAFPADDRQRRC</sequence>
<dbReference type="Pfam" id="PF00285">
    <property type="entry name" value="Citrate_synt"/>
    <property type="match status" value="1"/>
</dbReference>
<dbReference type="EMBL" id="FWEW01000900">
    <property type="protein sequence ID" value="SLM36130.1"/>
    <property type="molecule type" value="Genomic_DNA"/>
</dbReference>
<reference evidence="4" key="1">
    <citation type="submission" date="2017-03" db="EMBL/GenBank/DDBJ databases">
        <authorList>
            <person name="Sharma R."/>
            <person name="Thines M."/>
        </authorList>
    </citation>
    <scope>NUCLEOTIDE SEQUENCE [LARGE SCALE GENOMIC DNA]</scope>
</reference>
<evidence type="ECO:0000256" key="1">
    <source>
        <dbReference type="ARBA" id="ARBA00010566"/>
    </source>
</evidence>
<evidence type="ECO:0000256" key="2">
    <source>
        <dbReference type="ARBA" id="ARBA00022679"/>
    </source>
</evidence>
<dbReference type="PANTHER" id="PTHR11739">
    <property type="entry name" value="CITRATE SYNTHASE"/>
    <property type="match status" value="1"/>
</dbReference>
<dbReference type="GO" id="GO:0046912">
    <property type="term" value="F:acyltransferase activity, acyl groups converted into alkyl on transfer"/>
    <property type="evidence" value="ECO:0007669"/>
    <property type="project" value="InterPro"/>
</dbReference>
<dbReference type="Gene3D" id="1.10.580.10">
    <property type="entry name" value="Citrate Synthase, domain 1"/>
    <property type="match status" value="1"/>
</dbReference>
<dbReference type="GO" id="GO:0005975">
    <property type="term" value="P:carbohydrate metabolic process"/>
    <property type="evidence" value="ECO:0007669"/>
    <property type="project" value="TreeGrafter"/>
</dbReference>
<dbReference type="GO" id="GO:0005759">
    <property type="term" value="C:mitochondrial matrix"/>
    <property type="evidence" value="ECO:0007669"/>
    <property type="project" value="TreeGrafter"/>
</dbReference>
<dbReference type="InterPro" id="IPR016142">
    <property type="entry name" value="Citrate_synth-like_lrg_a-sub"/>
</dbReference>
<dbReference type="GO" id="GO:0006099">
    <property type="term" value="P:tricarboxylic acid cycle"/>
    <property type="evidence" value="ECO:0007669"/>
    <property type="project" value="TreeGrafter"/>
</dbReference>
<comment type="similarity">
    <text evidence="1">Belongs to the citrate synthase family.</text>
</comment>
<keyword evidence="2" id="KW-0808">Transferase</keyword>
<evidence type="ECO:0000313" key="4">
    <source>
        <dbReference type="Proteomes" id="UP000192927"/>
    </source>
</evidence>
<dbReference type="InterPro" id="IPR036969">
    <property type="entry name" value="Citrate_synthase_sf"/>
</dbReference>